<sequence length="160" mass="17946">MICLGECHGHLAGWQRLKSLQYVQELRGLDVLHARVGDWDVLKAREKNSCRFASLGASDVQVWASCGYGKHCPLRRQCGWGRSWSAYIEISPNSARIASLASLLPKASLALTFWRDIFTLVLAFAPTNHWEDRNPIRPSIPMESAVKTKPEKPSDTNETP</sequence>
<name>A0A9Q3CR43_9BASI</name>
<gene>
    <name evidence="2" type="ORF">O181_027093</name>
</gene>
<comment type="caution">
    <text evidence="2">The sequence shown here is derived from an EMBL/GenBank/DDBJ whole genome shotgun (WGS) entry which is preliminary data.</text>
</comment>
<feature type="region of interest" description="Disordered" evidence="1">
    <location>
        <begin position="135"/>
        <end position="160"/>
    </location>
</feature>
<evidence type="ECO:0000313" key="3">
    <source>
        <dbReference type="Proteomes" id="UP000765509"/>
    </source>
</evidence>
<evidence type="ECO:0000256" key="1">
    <source>
        <dbReference type="SAM" id="MobiDB-lite"/>
    </source>
</evidence>
<dbReference type="AlphaFoldDB" id="A0A9Q3CR43"/>
<dbReference type="EMBL" id="AVOT02009107">
    <property type="protein sequence ID" value="MBW0487378.1"/>
    <property type="molecule type" value="Genomic_DNA"/>
</dbReference>
<accession>A0A9Q3CR43</accession>
<keyword evidence="3" id="KW-1185">Reference proteome</keyword>
<reference evidence="2" key="1">
    <citation type="submission" date="2021-03" db="EMBL/GenBank/DDBJ databases">
        <title>Draft genome sequence of rust myrtle Austropuccinia psidii MF-1, a brazilian biotype.</title>
        <authorList>
            <person name="Quecine M.C."/>
            <person name="Pachon D.M.R."/>
            <person name="Bonatelli M.L."/>
            <person name="Correr F.H."/>
            <person name="Franceschini L.M."/>
            <person name="Leite T.F."/>
            <person name="Margarido G.R.A."/>
            <person name="Almeida C.A."/>
            <person name="Ferrarezi J.A."/>
            <person name="Labate C.A."/>
        </authorList>
    </citation>
    <scope>NUCLEOTIDE SEQUENCE</scope>
    <source>
        <strain evidence="2">MF-1</strain>
    </source>
</reference>
<organism evidence="2 3">
    <name type="scientific">Austropuccinia psidii MF-1</name>
    <dbReference type="NCBI Taxonomy" id="1389203"/>
    <lineage>
        <taxon>Eukaryota</taxon>
        <taxon>Fungi</taxon>
        <taxon>Dikarya</taxon>
        <taxon>Basidiomycota</taxon>
        <taxon>Pucciniomycotina</taxon>
        <taxon>Pucciniomycetes</taxon>
        <taxon>Pucciniales</taxon>
        <taxon>Sphaerophragmiaceae</taxon>
        <taxon>Austropuccinia</taxon>
    </lineage>
</organism>
<evidence type="ECO:0000313" key="2">
    <source>
        <dbReference type="EMBL" id="MBW0487378.1"/>
    </source>
</evidence>
<protein>
    <submittedName>
        <fullName evidence="2">Uncharacterized protein</fullName>
    </submittedName>
</protein>
<feature type="compositionally biased region" description="Basic and acidic residues" evidence="1">
    <location>
        <begin position="146"/>
        <end position="160"/>
    </location>
</feature>
<dbReference type="Proteomes" id="UP000765509">
    <property type="component" value="Unassembled WGS sequence"/>
</dbReference>
<proteinExistence type="predicted"/>